<evidence type="ECO:0000256" key="6">
    <source>
        <dbReference type="ARBA" id="ARBA00022842"/>
    </source>
</evidence>
<feature type="non-terminal residue" evidence="11">
    <location>
        <position position="1"/>
    </location>
</feature>
<evidence type="ECO:0000256" key="5">
    <source>
        <dbReference type="ARBA" id="ARBA00022723"/>
    </source>
</evidence>
<proteinExistence type="inferred from homology"/>
<evidence type="ECO:0000256" key="9">
    <source>
        <dbReference type="ARBA" id="ARBA00023554"/>
    </source>
</evidence>
<dbReference type="GO" id="GO:0046872">
    <property type="term" value="F:metal ion binding"/>
    <property type="evidence" value="ECO:0007669"/>
    <property type="project" value="UniProtKB-KW"/>
</dbReference>
<comment type="catalytic activity">
    <reaction evidence="9">
        <text>D-threo-isocitrate + NADP(+) = 2-oxoglutarate + CO2 + NADPH</text>
        <dbReference type="Rhea" id="RHEA:19629"/>
        <dbReference type="ChEBI" id="CHEBI:15562"/>
        <dbReference type="ChEBI" id="CHEBI:16526"/>
        <dbReference type="ChEBI" id="CHEBI:16810"/>
        <dbReference type="ChEBI" id="CHEBI:57783"/>
        <dbReference type="ChEBI" id="CHEBI:58349"/>
        <dbReference type="EC" id="1.1.1.42"/>
    </reaction>
</comment>
<keyword evidence="6" id="KW-0460">Magnesium</keyword>
<dbReference type="EC" id="1.1.1.42" evidence="2"/>
<protein>
    <recommendedName>
        <fullName evidence="2">isocitrate dehydrogenase (NADP(+))</fullName>
        <ecNumber evidence="2">1.1.1.42</ecNumber>
    </recommendedName>
</protein>
<dbReference type="GO" id="GO:0004450">
    <property type="term" value="F:isocitrate dehydrogenase (NADP+) activity"/>
    <property type="evidence" value="ECO:0007669"/>
    <property type="project" value="UniProtKB-EC"/>
</dbReference>
<evidence type="ECO:0000256" key="4">
    <source>
        <dbReference type="ARBA" id="ARBA00022532"/>
    </source>
</evidence>
<comment type="cofactor">
    <cofactor evidence="1">
        <name>Mg(2+)</name>
        <dbReference type="ChEBI" id="CHEBI:18420"/>
    </cofactor>
</comment>
<keyword evidence="7" id="KW-0521">NADP</keyword>
<evidence type="ECO:0000256" key="2">
    <source>
        <dbReference type="ARBA" id="ARBA00013013"/>
    </source>
</evidence>
<accession>M3HZI0</accession>
<keyword evidence="5" id="KW-0479">Metal-binding</keyword>
<evidence type="ECO:0000313" key="12">
    <source>
        <dbReference type="Proteomes" id="UP000011782"/>
    </source>
</evidence>
<dbReference type="GO" id="GO:0006097">
    <property type="term" value="P:glyoxylate cycle"/>
    <property type="evidence" value="ECO:0007669"/>
    <property type="project" value="UniProtKB-KW"/>
</dbReference>
<evidence type="ECO:0000256" key="8">
    <source>
        <dbReference type="ARBA" id="ARBA00023002"/>
    </source>
</evidence>
<dbReference type="PANTHER" id="PTHR36999:SF1">
    <property type="entry name" value="ISOCITRATE DEHYDROGENASE (NADP(+))"/>
    <property type="match status" value="1"/>
</dbReference>
<evidence type="ECO:0000256" key="1">
    <source>
        <dbReference type="ARBA" id="ARBA00001946"/>
    </source>
</evidence>
<dbReference type="InterPro" id="IPR004436">
    <property type="entry name" value="Isocitrate_DH_NADP_mono"/>
</dbReference>
<dbReference type="EMBL" id="AOTD01000246">
    <property type="protein sequence ID" value="EMG29739.1"/>
    <property type="molecule type" value="Genomic_DNA"/>
</dbReference>
<dbReference type="GO" id="GO:0006099">
    <property type="term" value="P:tricarboxylic acid cycle"/>
    <property type="evidence" value="ECO:0007669"/>
    <property type="project" value="UniProtKB-KW"/>
</dbReference>
<keyword evidence="4" id="KW-0816">Tricarboxylic acid cycle</keyword>
<dbReference type="AlphaFoldDB" id="M3HZI0"/>
<name>M3HZI0_9BACT</name>
<keyword evidence="3" id="KW-0329">Glyoxylate bypass</keyword>
<gene>
    <name evidence="11" type="ORF">H740_10262</name>
</gene>
<dbReference type="SUPFAM" id="SSF53659">
    <property type="entry name" value="Isocitrate/Isopropylmalate dehydrogenase-like"/>
    <property type="match status" value="1"/>
</dbReference>
<reference evidence="11 12" key="1">
    <citation type="submission" date="2013-02" db="EMBL/GenBank/DDBJ databases">
        <title>Co-occurrence of anaerobic bacteria in colorectal carcinomas.</title>
        <authorList>
            <person name="Holt R.A."/>
            <person name="Warren R.L."/>
            <person name="Allen-Vercoe E."/>
            <person name="Pleasance S."/>
            <person name="Freeman D.J."/>
            <person name="Watson P."/>
            <person name="Moore R."/>
            <person name="Cochrane K."/>
        </authorList>
    </citation>
    <scope>NUCLEOTIDE SEQUENCE [LARGE SCALE GENOMIC DNA]</scope>
    <source>
        <strain evidence="11 12">CC57C</strain>
    </source>
</reference>
<dbReference type="STRING" id="1073353.H740_10262"/>
<comment type="similarity">
    <text evidence="10">Belongs to the monomeric-type IDH family.</text>
</comment>
<evidence type="ECO:0000256" key="3">
    <source>
        <dbReference type="ARBA" id="ARBA00022435"/>
    </source>
</evidence>
<evidence type="ECO:0000313" key="11">
    <source>
        <dbReference type="EMBL" id="EMG29739.1"/>
    </source>
</evidence>
<dbReference type="PANTHER" id="PTHR36999">
    <property type="entry name" value="ISOCITRATE DEHYDROGENASE [NADP]"/>
    <property type="match status" value="1"/>
</dbReference>
<dbReference type="PATRIC" id="fig|1073353.3.peg.2194"/>
<evidence type="ECO:0000256" key="7">
    <source>
        <dbReference type="ARBA" id="ARBA00022857"/>
    </source>
</evidence>
<sequence length="84" mass="9215">RTSHFYIALYWASELAASGTQLGDKFKIVAQNLAQNESAIVAQINAAQGRKVDIGGYYKPDDKKASAVMRPSATFNQILQNQIL</sequence>
<dbReference type="RefSeq" id="WP_002953643.1">
    <property type="nucleotide sequence ID" value="NZ_AOTD01000246.1"/>
</dbReference>
<comment type="caution">
    <text evidence="11">The sequence shown here is derived from an EMBL/GenBank/DDBJ whole genome shotgun (WGS) entry which is preliminary data.</text>
</comment>
<dbReference type="Pfam" id="PF03971">
    <property type="entry name" value="IDH"/>
    <property type="match status" value="1"/>
</dbReference>
<dbReference type="Proteomes" id="UP000011782">
    <property type="component" value="Unassembled WGS sequence"/>
</dbReference>
<organism evidence="11 12">
    <name type="scientific">Campylobacter showae CC57C</name>
    <dbReference type="NCBI Taxonomy" id="1073353"/>
    <lineage>
        <taxon>Bacteria</taxon>
        <taxon>Pseudomonadati</taxon>
        <taxon>Campylobacterota</taxon>
        <taxon>Epsilonproteobacteria</taxon>
        <taxon>Campylobacterales</taxon>
        <taxon>Campylobacteraceae</taxon>
        <taxon>Campylobacter</taxon>
    </lineage>
</organism>
<evidence type="ECO:0000256" key="10">
    <source>
        <dbReference type="ARBA" id="ARBA00046318"/>
    </source>
</evidence>
<keyword evidence="8 11" id="KW-0560">Oxidoreductase</keyword>